<proteinExistence type="predicted"/>
<protein>
    <submittedName>
        <fullName evidence="1">Uncharacterized protein</fullName>
    </submittedName>
</protein>
<sequence length="424" mass="48724">MESGIREPDLISDLPQSILESILVRLPIRDAVQTSLLSRKWRYRWASITRLAFDDECVEKTSSDRSLVEGKLVRFITRALFLHEGPIHTFSLTSTYLQSCPDLDQWILFLSRRDVKQLVLRLGEEEWLRVPSCLFNFSKLNHLELFRCELEFPPGFKGFMFLRSLVLHQVLIQTESIECLISSCPLLENLALSYFDSLALTIRAPLLKCLHLEGEFKDIFLDNAPLLIELSVVMYMTEDIAEHFEHSVNCNFSKFLGHVPCLEKLTGRAYFTKYLSIGNDPRALPITYHRLNMIELCEVSFEDLTEILVVLRLLCSSPNLRELRISGSSSTVAGEVEEPDLGFWTSGCPYECSLAQLTIVKLTEMSSIPHEMEFIKFLLRSSPALETLSITPYSYAKDGRMDMLIELLKFRRVSPQAQILFFQD</sequence>
<name>A0ACB9SDI9_9MYRT</name>
<dbReference type="EMBL" id="CM042881">
    <property type="protein sequence ID" value="KAI4387558.1"/>
    <property type="molecule type" value="Genomic_DNA"/>
</dbReference>
<evidence type="ECO:0000313" key="1">
    <source>
        <dbReference type="EMBL" id="KAI4387558.1"/>
    </source>
</evidence>
<evidence type="ECO:0000313" key="2">
    <source>
        <dbReference type="Proteomes" id="UP001057402"/>
    </source>
</evidence>
<dbReference type="Proteomes" id="UP001057402">
    <property type="component" value="Chromosome 2"/>
</dbReference>
<keyword evidence="2" id="KW-1185">Reference proteome</keyword>
<organism evidence="1 2">
    <name type="scientific">Melastoma candidum</name>
    <dbReference type="NCBI Taxonomy" id="119954"/>
    <lineage>
        <taxon>Eukaryota</taxon>
        <taxon>Viridiplantae</taxon>
        <taxon>Streptophyta</taxon>
        <taxon>Embryophyta</taxon>
        <taxon>Tracheophyta</taxon>
        <taxon>Spermatophyta</taxon>
        <taxon>Magnoliopsida</taxon>
        <taxon>eudicotyledons</taxon>
        <taxon>Gunneridae</taxon>
        <taxon>Pentapetalae</taxon>
        <taxon>rosids</taxon>
        <taxon>malvids</taxon>
        <taxon>Myrtales</taxon>
        <taxon>Melastomataceae</taxon>
        <taxon>Melastomatoideae</taxon>
        <taxon>Melastomateae</taxon>
        <taxon>Melastoma</taxon>
    </lineage>
</organism>
<gene>
    <name evidence="1" type="ORF">MLD38_005380</name>
</gene>
<comment type="caution">
    <text evidence="1">The sequence shown here is derived from an EMBL/GenBank/DDBJ whole genome shotgun (WGS) entry which is preliminary data.</text>
</comment>
<accession>A0ACB9SDI9</accession>
<reference evidence="2" key="1">
    <citation type="journal article" date="2023" name="Front. Plant Sci.">
        <title>Chromosomal-level genome assembly of Melastoma candidum provides insights into trichome evolution.</title>
        <authorList>
            <person name="Zhong Y."/>
            <person name="Wu W."/>
            <person name="Sun C."/>
            <person name="Zou P."/>
            <person name="Liu Y."/>
            <person name="Dai S."/>
            <person name="Zhou R."/>
        </authorList>
    </citation>
    <scope>NUCLEOTIDE SEQUENCE [LARGE SCALE GENOMIC DNA]</scope>
</reference>